<feature type="transmembrane region" description="Helical" evidence="2">
    <location>
        <begin position="191"/>
        <end position="213"/>
    </location>
</feature>
<name>A0A6A6DF28_9PEZI</name>
<feature type="signal peptide" evidence="3">
    <location>
        <begin position="1"/>
        <end position="23"/>
    </location>
</feature>
<feature type="region of interest" description="Disordered" evidence="1">
    <location>
        <begin position="233"/>
        <end position="270"/>
    </location>
</feature>
<feature type="region of interest" description="Disordered" evidence="1">
    <location>
        <begin position="39"/>
        <end position="121"/>
    </location>
</feature>
<organism evidence="4 5">
    <name type="scientific">Zopfia rhizophila CBS 207.26</name>
    <dbReference type="NCBI Taxonomy" id="1314779"/>
    <lineage>
        <taxon>Eukaryota</taxon>
        <taxon>Fungi</taxon>
        <taxon>Dikarya</taxon>
        <taxon>Ascomycota</taxon>
        <taxon>Pezizomycotina</taxon>
        <taxon>Dothideomycetes</taxon>
        <taxon>Dothideomycetes incertae sedis</taxon>
        <taxon>Zopfiaceae</taxon>
        <taxon>Zopfia</taxon>
    </lineage>
</organism>
<dbReference type="EMBL" id="ML994678">
    <property type="protein sequence ID" value="KAF2178104.1"/>
    <property type="molecule type" value="Genomic_DNA"/>
</dbReference>
<proteinExistence type="predicted"/>
<protein>
    <recommendedName>
        <fullName evidence="6">Mid2 domain-containing protein</fullName>
    </recommendedName>
</protein>
<evidence type="ECO:0000313" key="5">
    <source>
        <dbReference type="Proteomes" id="UP000800200"/>
    </source>
</evidence>
<evidence type="ECO:0000313" key="4">
    <source>
        <dbReference type="EMBL" id="KAF2178104.1"/>
    </source>
</evidence>
<evidence type="ECO:0000256" key="3">
    <source>
        <dbReference type="SAM" id="SignalP"/>
    </source>
</evidence>
<accession>A0A6A6DF28</accession>
<feature type="compositionally biased region" description="Polar residues" evidence="1">
    <location>
        <begin position="243"/>
        <end position="256"/>
    </location>
</feature>
<feature type="chain" id="PRO_5025436712" description="Mid2 domain-containing protein" evidence="3">
    <location>
        <begin position="24"/>
        <end position="270"/>
    </location>
</feature>
<evidence type="ECO:0000256" key="2">
    <source>
        <dbReference type="SAM" id="Phobius"/>
    </source>
</evidence>
<keyword evidence="5" id="KW-1185">Reference proteome</keyword>
<keyword evidence="2" id="KW-1133">Transmembrane helix</keyword>
<feature type="compositionally biased region" description="Low complexity" evidence="1">
    <location>
        <begin position="59"/>
        <end position="100"/>
    </location>
</feature>
<evidence type="ECO:0008006" key="6">
    <source>
        <dbReference type="Google" id="ProtNLM"/>
    </source>
</evidence>
<feature type="compositionally biased region" description="Polar residues" evidence="1">
    <location>
        <begin position="102"/>
        <end position="120"/>
    </location>
</feature>
<gene>
    <name evidence="4" type="ORF">K469DRAFT_338751</name>
</gene>
<evidence type="ECO:0000256" key="1">
    <source>
        <dbReference type="SAM" id="MobiDB-lite"/>
    </source>
</evidence>
<sequence length="270" mass="27483">MLSTMRKSWLLFTLFALITLSSALDLDGIEQYLHKGKRQVASGTGNSNPPSSEAPQTNPPSSEAPEPTPTPTSADDPSSNAPSQTPEPSSNAPASSAAPSTRGPNSTPAQTSAAPRTSRTPEVITSALVATSVQQYTTVFTTVSNGQSVEVTQTGSRTAIITTGSATITNSAQSGNGGGESGGLSESSKKIIGGVVGGVGGAILLGGIAIVCWRIWGRKKRVSEDDDDLIAGTGSALGDKSHSGSTNTPFQSNLEQYHNPGGRPNAAANF</sequence>
<keyword evidence="2" id="KW-0472">Membrane</keyword>
<keyword evidence="2" id="KW-0812">Transmembrane</keyword>
<dbReference type="Proteomes" id="UP000800200">
    <property type="component" value="Unassembled WGS sequence"/>
</dbReference>
<feature type="compositionally biased region" description="Polar residues" evidence="1">
    <location>
        <begin position="41"/>
        <end position="56"/>
    </location>
</feature>
<dbReference type="OrthoDB" id="5425782at2759"/>
<reference evidence="4" key="1">
    <citation type="journal article" date="2020" name="Stud. Mycol.">
        <title>101 Dothideomycetes genomes: a test case for predicting lifestyles and emergence of pathogens.</title>
        <authorList>
            <person name="Haridas S."/>
            <person name="Albert R."/>
            <person name="Binder M."/>
            <person name="Bloem J."/>
            <person name="Labutti K."/>
            <person name="Salamov A."/>
            <person name="Andreopoulos B."/>
            <person name="Baker S."/>
            <person name="Barry K."/>
            <person name="Bills G."/>
            <person name="Bluhm B."/>
            <person name="Cannon C."/>
            <person name="Castanera R."/>
            <person name="Culley D."/>
            <person name="Daum C."/>
            <person name="Ezra D."/>
            <person name="Gonzalez J."/>
            <person name="Henrissat B."/>
            <person name="Kuo A."/>
            <person name="Liang C."/>
            <person name="Lipzen A."/>
            <person name="Lutzoni F."/>
            <person name="Magnuson J."/>
            <person name="Mondo S."/>
            <person name="Nolan M."/>
            <person name="Ohm R."/>
            <person name="Pangilinan J."/>
            <person name="Park H.-J."/>
            <person name="Ramirez L."/>
            <person name="Alfaro M."/>
            <person name="Sun H."/>
            <person name="Tritt A."/>
            <person name="Yoshinaga Y."/>
            <person name="Zwiers L.-H."/>
            <person name="Turgeon B."/>
            <person name="Goodwin S."/>
            <person name="Spatafora J."/>
            <person name="Crous P."/>
            <person name="Grigoriev I."/>
        </authorList>
    </citation>
    <scope>NUCLEOTIDE SEQUENCE</scope>
    <source>
        <strain evidence="4">CBS 207.26</strain>
    </source>
</reference>
<dbReference type="AlphaFoldDB" id="A0A6A6DF28"/>
<keyword evidence="3" id="KW-0732">Signal</keyword>